<protein>
    <submittedName>
        <fullName evidence="1">Uncharacterized protein</fullName>
    </submittedName>
</protein>
<evidence type="ECO:0000313" key="2">
    <source>
        <dbReference type="Proteomes" id="UP000749559"/>
    </source>
</evidence>
<accession>A0A8S4PV66</accession>
<dbReference type="Proteomes" id="UP000749559">
    <property type="component" value="Unassembled WGS sequence"/>
</dbReference>
<name>A0A8S4PV66_OWEFU</name>
<dbReference type="EMBL" id="CAIIXF020000010">
    <property type="protein sequence ID" value="CAH1797413.1"/>
    <property type="molecule type" value="Genomic_DNA"/>
</dbReference>
<feature type="non-terminal residue" evidence="1">
    <location>
        <position position="1"/>
    </location>
</feature>
<dbReference type="AlphaFoldDB" id="A0A8S4PV66"/>
<sequence length="154" mass="17782">ITHLVSDSNTSIKKLTRESNIQTIDCLVHKIRGMKRKFYTLSLSEQIVGKTTSPQFKYIRSQLCETLANRLSLELRFMRNKHKGNINNFLRDVERLTHIIIPCLSGSRGMCKISSYCNGQNIKKQLPNKMYLKPTPTDSKLLQQCIDCRRHASI</sequence>
<organism evidence="1 2">
    <name type="scientific">Owenia fusiformis</name>
    <name type="common">Polychaete worm</name>
    <dbReference type="NCBI Taxonomy" id="6347"/>
    <lineage>
        <taxon>Eukaryota</taxon>
        <taxon>Metazoa</taxon>
        <taxon>Spiralia</taxon>
        <taxon>Lophotrochozoa</taxon>
        <taxon>Annelida</taxon>
        <taxon>Polychaeta</taxon>
        <taxon>Sedentaria</taxon>
        <taxon>Canalipalpata</taxon>
        <taxon>Sabellida</taxon>
        <taxon>Oweniida</taxon>
        <taxon>Oweniidae</taxon>
        <taxon>Owenia</taxon>
    </lineage>
</organism>
<proteinExistence type="predicted"/>
<gene>
    <name evidence="1" type="ORF">OFUS_LOCUS21699</name>
</gene>
<reference evidence="1" key="1">
    <citation type="submission" date="2022-03" db="EMBL/GenBank/DDBJ databases">
        <authorList>
            <person name="Martin C."/>
        </authorList>
    </citation>
    <scope>NUCLEOTIDE SEQUENCE</scope>
</reference>
<keyword evidence="2" id="KW-1185">Reference proteome</keyword>
<comment type="caution">
    <text evidence="1">The sequence shown here is derived from an EMBL/GenBank/DDBJ whole genome shotgun (WGS) entry which is preliminary data.</text>
</comment>
<evidence type="ECO:0000313" key="1">
    <source>
        <dbReference type="EMBL" id="CAH1797413.1"/>
    </source>
</evidence>